<feature type="domain" description="YhcG PDDEXK nuclease" evidence="1">
    <location>
        <begin position="174"/>
        <end position="328"/>
    </location>
</feature>
<sequence length="344" mass="40343">MKKTNNIISDLLVSDVCTIIEEGQRHAFAVAGQVAILTYWNVGRRIVEEEQQGNARADYGKGLIPALANRLTAEYGSGYGRRNLAYYRKFYIEFSDLEILHTHVQNLNWSHIRRILSVSNPEARKWYLKAAATNMWSVKTLDRNISTQYYERRLAAQRENITMSESWSESDPLEYIKNPMVAEFMGFRRDNNYSESQLEQALVDNLERFILELGRGFAFVERQKHIVTDTADFYVDLVFYNFKMKRFVIFELKTHKLTHQDIGQLDMYVRIYDDLIKGTDDAPTIGVLLCTDTDSTIARYSVLHDSDQLYAAKYMTYMPTEEELRHEIEQQKRFFLEQHETEVE</sequence>
<dbReference type="InterPro" id="IPR041527">
    <property type="entry name" value="YhcG_N"/>
</dbReference>
<feature type="domain" description="YhcG N-terminal" evidence="2">
    <location>
        <begin position="16"/>
        <end position="152"/>
    </location>
</feature>
<gene>
    <name evidence="3" type="ORF">NQ519_13820</name>
</gene>
<name>A0ABY5V7A4_9BACT</name>
<protein>
    <submittedName>
        <fullName evidence="3">PDDEXK nuclease domain-containing protein</fullName>
    </submittedName>
</protein>
<dbReference type="Pfam" id="PF17761">
    <property type="entry name" value="DUF1016_N"/>
    <property type="match status" value="1"/>
</dbReference>
<proteinExistence type="predicted"/>
<evidence type="ECO:0000259" key="2">
    <source>
        <dbReference type="Pfam" id="PF17761"/>
    </source>
</evidence>
<dbReference type="Pfam" id="PF06250">
    <property type="entry name" value="YhcG_C"/>
    <property type="match status" value="1"/>
</dbReference>
<organism evidence="3 4">
    <name type="scientific">Alistipes senegalensis JC50</name>
    <dbReference type="NCBI Taxonomy" id="1033732"/>
    <lineage>
        <taxon>Bacteria</taxon>
        <taxon>Pseudomonadati</taxon>
        <taxon>Bacteroidota</taxon>
        <taxon>Bacteroidia</taxon>
        <taxon>Bacteroidales</taxon>
        <taxon>Rikenellaceae</taxon>
        <taxon>Alistipes</taxon>
    </lineage>
</organism>
<dbReference type="Gene3D" id="3.40.1350.10">
    <property type="match status" value="1"/>
</dbReference>
<dbReference type="PANTHER" id="PTHR30547:SF5">
    <property type="entry name" value="NUCLEASE YHCG-RELATED"/>
    <property type="match status" value="1"/>
</dbReference>
<evidence type="ECO:0000313" key="4">
    <source>
        <dbReference type="Proteomes" id="UP001058267"/>
    </source>
</evidence>
<reference evidence="3" key="1">
    <citation type="journal article" date="2022" name="Cell">
        <title>Design, construction, and in vivo augmentation of a complex gut microbiome.</title>
        <authorList>
            <person name="Cheng A.G."/>
            <person name="Ho P.Y."/>
            <person name="Aranda-Diaz A."/>
            <person name="Jain S."/>
            <person name="Yu F.B."/>
            <person name="Meng X."/>
            <person name="Wang M."/>
            <person name="Iakiviak M."/>
            <person name="Nagashima K."/>
            <person name="Zhao A."/>
            <person name="Murugkar P."/>
            <person name="Patil A."/>
            <person name="Atabakhsh K."/>
            <person name="Weakley A."/>
            <person name="Yan J."/>
            <person name="Brumbaugh A.R."/>
            <person name="Higginbottom S."/>
            <person name="Dimas A."/>
            <person name="Shiver A.L."/>
            <person name="Deutschbauer A."/>
            <person name="Neff N."/>
            <person name="Sonnenburg J.L."/>
            <person name="Huang K.C."/>
            <person name="Fischbach M.A."/>
        </authorList>
    </citation>
    <scope>NUCLEOTIDE SEQUENCE</scope>
    <source>
        <strain evidence="3">JC50</strain>
    </source>
</reference>
<dbReference type="Proteomes" id="UP001058267">
    <property type="component" value="Chromosome"/>
</dbReference>
<dbReference type="InterPro" id="IPR011856">
    <property type="entry name" value="tRNA_endonuc-like_dom_sf"/>
</dbReference>
<dbReference type="RefSeq" id="WP_019150572.1">
    <property type="nucleotide sequence ID" value="NZ_CP102252.1"/>
</dbReference>
<dbReference type="InterPro" id="IPR009362">
    <property type="entry name" value="YhcG_C"/>
</dbReference>
<evidence type="ECO:0000259" key="1">
    <source>
        <dbReference type="Pfam" id="PF06250"/>
    </source>
</evidence>
<dbReference type="EMBL" id="CP102252">
    <property type="protein sequence ID" value="UWN64809.1"/>
    <property type="molecule type" value="Genomic_DNA"/>
</dbReference>
<dbReference type="InterPro" id="IPR053148">
    <property type="entry name" value="PD-DEXK-like_domain"/>
</dbReference>
<keyword evidence="4" id="KW-1185">Reference proteome</keyword>
<dbReference type="PANTHER" id="PTHR30547">
    <property type="entry name" value="UNCHARACTERIZED PROTEIN YHCG-RELATED"/>
    <property type="match status" value="1"/>
</dbReference>
<evidence type="ECO:0000313" key="3">
    <source>
        <dbReference type="EMBL" id="UWN64809.1"/>
    </source>
</evidence>
<accession>A0ABY5V7A4</accession>